<evidence type="ECO:0000313" key="11">
    <source>
        <dbReference type="Proteomes" id="UP000031516"/>
    </source>
</evidence>
<protein>
    <submittedName>
        <fullName evidence="10">WGS project CCBQ000000000 data, contig 00097</fullName>
    </submittedName>
</protein>
<dbReference type="GO" id="GO:0005884">
    <property type="term" value="C:actin filament"/>
    <property type="evidence" value="ECO:0007669"/>
    <property type="project" value="TreeGrafter"/>
</dbReference>
<dbReference type="InterPro" id="IPR029006">
    <property type="entry name" value="ADF-H/Gelsolin-like_dom_sf"/>
</dbReference>
<evidence type="ECO:0000256" key="3">
    <source>
        <dbReference type="ARBA" id="ARBA00022490"/>
    </source>
</evidence>
<dbReference type="PANTHER" id="PTHR13759:SF1">
    <property type="entry name" value="TWINFILIN"/>
    <property type="match status" value="1"/>
</dbReference>
<sequence length="315" mass="35396">MSNQSGITADQEVLNAVADLQVHHASVVGKIVQSDEPVIQLHDTFKDLNELKQFIEGNEDTPYYVIIHEEPKRIFVSYTPDCAPIRSKMLYASSKIAFQRQIGANNLKSFMFTEPSDIDEKSWTDSTAKEELMTRSELEKLQIDAQQNSMRSAGAVQLVSAQAGNANTLGFKVVDAGNLRALFEKYNLLVFTIDLSKEEIVIKNKINTSCDGELIERISSDSPTYSILHKSDDYYFILSCPSGSSIKERMVYAANKRAFQINLKDSDNIQIKRTFEIGDSDELDLSELTSEDHESAVRVAAKPKFNKPKAPSRRR</sequence>
<dbReference type="InterPro" id="IPR002108">
    <property type="entry name" value="ADF-H"/>
</dbReference>
<proteinExistence type="inferred from homology"/>
<evidence type="ECO:0000256" key="6">
    <source>
        <dbReference type="ARBA" id="ARBA00023212"/>
    </source>
</evidence>
<dbReference type="SUPFAM" id="SSF55753">
    <property type="entry name" value="Actin depolymerizing proteins"/>
    <property type="match status" value="2"/>
</dbReference>
<comment type="subunit">
    <text evidence="7">Interacts with G-actin; ADP-actin form.</text>
</comment>
<dbReference type="GO" id="GO:0003785">
    <property type="term" value="F:actin monomer binding"/>
    <property type="evidence" value="ECO:0007669"/>
    <property type="project" value="TreeGrafter"/>
</dbReference>
<dbReference type="Pfam" id="PF00241">
    <property type="entry name" value="Cofilin_ADF"/>
    <property type="match status" value="2"/>
</dbReference>
<keyword evidence="11" id="KW-1185">Reference proteome</keyword>
<evidence type="ECO:0000256" key="7">
    <source>
        <dbReference type="ARBA" id="ARBA00038532"/>
    </source>
</evidence>
<dbReference type="Proteomes" id="UP000031516">
    <property type="component" value="Unassembled WGS sequence"/>
</dbReference>
<evidence type="ECO:0000259" key="9">
    <source>
        <dbReference type="PROSITE" id="PS51263"/>
    </source>
</evidence>
<dbReference type="EMBL" id="CCBQ010000020">
    <property type="protein sequence ID" value="CDO93237.1"/>
    <property type="molecule type" value="Genomic_DNA"/>
</dbReference>
<dbReference type="PANTHER" id="PTHR13759">
    <property type="entry name" value="TWINFILIN"/>
    <property type="match status" value="1"/>
</dbReference>
<feature type="region of interest" description="Disordered" evidence="8">
    <location>
        <begin position="294"/>
        <end position="315"/>
    </location>
</feature>
<dbReference type="CDD" id="cd11284">
    <property type="entry name" value="ADF_Twf-C_like"/>
    <property type="match status" value="1"/>
</dbReference>
<evidence type="ECO:0000256" key="4">
    <source>
        <dbReference type="ARBA" id="ARBA00022737"/>
    </source>
</evidence>
<feature type="domain" description="ADF-H" evidence="9">
    <location>
        <begin position="5"/>
        <end position="128"/>
    </location>
</feature>
<evidence type="ECO:0000256" key="1">
    <source>
        <dbReference type="ARBA" id="ARBA00004245"/>
    </source>
</evidence>
<dbReference type="InterPro" id="IPR028458">
    <property type="entry name" value="Twinfilin"/>
</dbReference>
<dbReference type="Gene3D" id="3.40.20.10">
    <property type="entry name" value="Severin"/>
    <property type="match status" value="2"/>
</dbReference>
<evidence type="ECO:0000256" key="2">
    <source>
        <dbReference type="ARBA" id="ARBA00009557"/>
    </source>
</evidence>
<comment type="similarity">
    <text evidence="2">Belongs to the actin-binding proteins ADF family. Twinfilin subfamily.</text>
</comment>
<feature type="domain" description="ADF-H" evidence="9">
    <location>
        <begin position="158"/>
        <end position="293"/>
    </location>
</feature>
<organism evidence="10 11">
    <name type="scientific">Kluyveromyces dobzhanskii CBS 2104</name>
    <dbReference type="NCBI Taxonomy" id="1427455"/>
    <lineage>
        <taxon>Eukaryota</taxon>
        <taxon>Fungi</taxon>
        <taxon>Dikarya</taxon>
        <taxon>Ascomycota</taxon>
        <taxon>Saccharomycotina</taxon>
        <taxon>Saccharomycetes</taxon>
        <taxon>Saccharomycetales</taxon>
        <taxon>Saccharomycetaceae</taxon>
        <taxon>Kluyveromyces</taxon>
    </lineage>
</organism>
<keyword evidence="3" id="KW-0963">Cytoplasm</keyword>
<dbReference type="GO" id="GO:0030042">
    <property type="term" value="P:actin filament depolymerization"/>
    <property type="evidence" value="ECO:0007669"/>
    <property type="project" value="TreeGrafter"/>
</dbReference>
<dbReference type="SMART" id="SM00102">
    <property type="entry name" value="ADF"/>
    <property type="match status" value="2"/>
</dbReference>
<comment type="caution">
    <text evidence="10">The sequence shown here is derived from an EMBL/GenBank/DDBJ whole genome shotgun (WGS) entry which is preliminary data.</text>
</comment>
<accession>A0A0A8L2K8</accession>
<evidence type="ECO:0000256" key="5">
    <source>
        <dbReference type="ARBA" id="ARBA00023203"/>
    </source>
</evidence>
<reference evidence="10 11" key="1">
    <citation type="submission" date="2014-03" db="EMBL/GenBank/DDBJ databases">
        <title>The genome of Kluyveromyces dobzhanskii.</title>
        <authorList>
            <person name="Nystedt B."/>
            <person name="Astrom S."/>
        </authorList>
    </citation>
    <scope>NUCLEOTIDE SEQUENCE [LARGE SCALE GENOMIC DNA]</scope>
    <source>
        <strain evidence="10 11">CBS 2104</strain>
    </source>
</reference>
<gene>
    <name evidence="10" type="ORF">KLDO_g1539</name>
</gene>
<dbReference type="AlphaFoldDB" id="A0A0A8L2K8"/>
<evidence type="ECO:0000313" key="10">
    <source>
        <dbReference type="EMBL" id="CDO93237.1"/>
    </source>
</evidence>
<feature type="compositionally biased region" description="Basic residues" evidence="8">
    <location>
        <begin position="304"/>
        <end position="315"/>
    </location>
</feature>
<dbReference type="OrthoDB" id="10006997at2759"/>
<dbReference type="GO" id="GO:0051015">
    <property type="term" value="F:actin filament binding"/>
    <property type="evidence" value="ECO:0007669"/>
    <property type="project" value="TreeGrafter"/>
</dbReference>
<comment type="subcellular location">
    <subcellularLocation>
        <location evidence="1">Cytoplasm</location>
        <location evidence="1">Cytoskeleton</location>
    </subcellularLocation>
</comment>
<keyword evidence="6" id="KW-0206">Cytoskeleton</keyword>
<name>A0A0A8L2K8_9SACH</name>
<dbReference type="GO" id="GO:0005737">
    <property type="term" value="C:cytoplasm"/>
    <property type="evidence" value="ECO:0007669"/>
    <property type="project" value="TreeGrafter"/>
</dbReference>
<evidence type="ECO:0000256" key="8">
    <source>
        <dbReference type="SAM" id="MobiDB-lite"/>
    </source>
</evidence>
<dbReference type="GO" id="GO:0051016">
    <property type="term" value="P:barbed-end actin filament capping"/>
    <property type="evidence" value="ECO:0007669"/>
    <property type="project" value="TreeGrafter"/>
</dbReference>
<keyword evidence="5" id="KW-0009">Actin-binding</keyword>
<keyword evidence="4" id="KW-0677">Repeat</keyword>
<dbReference type="PROSITE" id="PS51263">
    <property type="entry name" value="ADF_H"/>
    <property type="match status" value="2"/>
</dbReference>